<evidence type="ECO:0008006" key="4">
    <source>
        <dbReference type="Google" id="ProtNLM"/>
    </source>
</evidence>
<organism evidence="2 3">
    <name type="scientific">Mesorhizobium abyssinicae</name>
    <dbReference type="NCBI Taxonomy" id="1209958"/>
    <lineage>
        <taxon>Bacteria</taxon>
        <taxon>Pseudomonadati</taxon>
        <taxon>Pseudomonadota</taxon>
        <taxon>Alphaproteobacteria</taxon>
        <taxon>Hyphomicrobiales</taxon>
        <taxon>Phyllobacteriaceae</taxon>
        <taxon>Mesorhizobium</taxon>
    </lineage>
</organism>
<comment type="caution">
    <text evidence="2">The sequence shown here is derived from an EMBL/GenBank/DDBJ whole genome shotgun (WGS) entry which is preliminary data.</text>
</comment>
<keyword evidence="1" id="KW-0175">Coiled coil</keyword>
<name>A0ABU5AUX4_9HYPH</name>
<dbReference type="Proteomes" id="UP001276564">
    <property type="component" value="Unassembled WGS sequence"/>
</dbReference>
<dbReference type="RefSeq" id="WP_135859204.1">
    <property type="nucleotide sequence ID" value="NZ_JAVIIP010000018.1"/>
</dbReference>
<evidence type="ECO:0000313" key="2">
    <source>
        <dbReference type="EMBL" id="MDX8541108.1"/>
    </source>
</evidence>
<feature type="coiled-coil region" evidence="1">
    <location>
        <begin position="9"/>
        <end position="66"/>
    </location>
</feature>
<dbReference type="EMBL" id="JAVIIP010000018">
    <property type="protein sequence ID" value="MDX8541108.1"/>
    <property type="molecule type" value="Genomic_DNA"/>
</dbReference>
<sequence>MVEIYSLEMDKARQRAGRAELALERAEELLDGDGNVAVNLALCCRIRGAQRRVSEARARLRKIESARTERLRIG</sequence>
<protein>
    <recommendedName>
        <fullName evidence="4">Tetratricopeptide repeat protein</fullName>
    </recommendedName>
</protein>
<accession>A0ABU5AUX4</accession>
<evidence type="ECO:0000256" key="1">
    <source>
        <dbReference type="SAM" id="Coils"/>
    </source>
</evidence>
<evidence type="ECO:0000313" key="3">
    <source>
        <dbReference type="Proteomes" id="UP001276564"/>
    </source>
</evidence>
<proteinExistence type="predicted"/>
<reference evidence="2 3" key="1">
    <citation type="submission" date="2023-08" db="EMBL/GenBank/DDBJ databases">
        <title>Implementing the SeqCode for naming new Mesorhizobium species isolated from Vachellia karroo root nodules.</title>
        <authorList>
            <person name="Van Lill M."/>
        </authorList>
    </citation>
    <scope>NUCLEOTIDE SEQUENCE [LARGE SCALE GENOMIC DNA]</scope>
    <source>
        <strain evidence="2 3">VK4B</strain>
    </source>
</reference>
<gene>
    <name evidence="2" type="ORF">RFM23_26165</name>
</gene>
<keyword evidence="3" id="KW-1185">Reference proteome</keyword>